<evidence type="ECO:0000313" key="2">
    <source>
        <dbReference type="EMBL" id="ACS41737.1"/>
    </source>
</evidence>
<keyword evidence="3" id="KW-1185">Reference proteome</keyword>
<name>C5B1D6_METEA</name>
<organism evidence="2 3">
    <name type="scientific">Methylorubrum extorquens (strain ATCC 14718 / DSM 1338 / JCM 2805 / NCIMB 9133 / AM1)</name>
    <name type="common">Methylobacterium extorquens</name>
    <dbReference type="NCBI Taxonomy" id="272630"/>
    <lineage>
        <taxon>Bacteria</taxon>
        <taxon>Pseudomonadati</taxon>
        <taxon>Pseudomonadota</taxon>
        <taxon>Alphaproteobacteria</taxon>
        <taxon>Hyphomicrobiales</taxon>
        <taxon>Methylobacteriaceae</taxon>
        <taxon>Methylorubrum</taxon>
    </lineage>
</organism>
<protein>
    <submittedName>
        <fullName evidence="2">Uncharacterized protein</fullName>
    </submittedName>
</protein>
<feature type="region of interest" description="Disordered" evidence="1">
    <location>
        <begin position="249"/>
        <end position="269"/>
    </location>
</feature>
<dbReference type="AlphaFoldDB" id="C5B1D6"/>
<dbReference type="EMBL" id="CP001510">
    <property type="protein sequence ID" value="ACS41737.1"/>
    <property type="molecule type" value="Genomic_DNA"/>
</dbReference>
<reference evidence="2 3" key="1">
    <citation type="journal article" date="2009" name="PLoS ONE">
        <title>Methylobacterium genome sequences: a reference blueprint to investigate microbial metabolism of C1 compounds from natural and industrial sources.</title>
        <authorList>
            <person name="Vuilleumier S."/>
            <person name="Chistoserdova L."/>
            <person name="Lee M.-C."/>
            <person name="Bringel F."/>
            <person name="Lajus A."/>
            <person name="Zhou Y."/>
            <person name="Gourion B."/>
            <person name="Barbe V."/>
            <person name="Chang J."/>
            <person name="Cruveiller S."/>
            <person name="Dossat C."/>
            <person name="Gillett W."/>
            <person name="Gruffaz C."/>
            <person name="Haugen E."/>
            <person name="Hourcade E."/>
            <person name="Levy R."/>
            <person name="Mangenot S."/>
            <person name="Muller E."/>
            <person name="Nadalig T."/>
            <person name="Pagni M."/>
            <person name="Penny C."/>
            <person name="Peyraud R."/>
            <person name="Robinson D.G."/>
            <person name="Roche D."/>
            <person name="Rouy Z."/>
            <person name="Saenampechek C."/>
            <person name="Salvignol G."/>
            <person name="Vallenet D."/>
            <person name="Wu Z."/>
            <person name="Marx C.J."/>
            <person name="Vorholt J.A."/>
            <person name="Olson M.V."/>
            <person name="Kaul R."/>
            <person name="Weissenbach J."/>
            <person name="Medigue C."/>
            <person name="Lidstrom M.E."/>
        </authorList>
    </citation>
    <scope>NUCLEOTIDE SEQUENCE [LARGE SCALE GENOMIC DNA]</scope>
    <source>
        <strain evidence="3">ATCC 14718 / DSM 1338 / JCM 2805 / NCIMB 9133 / AM1</strain>
    </source>
</reference>
<accession>C5B1D6</accession>
<dbReference type="Proteomes" id="UP000009081">
    <property type="component" value="Chromosome"/>
</dbReference>
<dbReference type="HOGENOM" id="CLU_1033666_0_0_5"/>
<evidence type="ECO:0000313" key="3">
    <source>
        <dbReference type="Proteomes" id="UP000009081"/>
    </source>
</evidence>
<feature type="region of interest" description="Disordered" evidence="1">
    <location>
        <begin position="135"/>
        <end position="182"/>
    </location>
</feature>
<dbReference type="STRING" id="272630.MexAM1_META1p4083"/>
<proteinExistence type="predicted"/>
<dbReference type="KEGG" id="mea:Mex_1p4083"/>
<evidence type="ECO:0000256" key="1">
    <source>
        <dbReference type="SAM" id="MobiDB-lite"/>
    </source>
</evidence>
<gene>
    <name evidence="2" type="ordered locus">MexAM1_META1p4083</name>
</gene>
<feature type="compositionally biased region" description="Acidic residues" evidence="1">
    <location>
        <begin position="255"/>
        <end position="269"/>
    </location>
</feature>
<sequence length="269" mass="30019">MLRNPVAFTDAIAGAIHKGERGAHRHKHQGIAMCVGIARVVCESFPLFEELREAPCLQDNKSVQAATEENFTKFVPFAVVARSFEGTEATENRIRVYGYVTGYFLNKCIAVSHIPKRIEAMEGIEGVYEKVKAKKRQARDETNSGGSDDSESQALKPDKREPAAAKAARASGKCEPVEYEPSDASGEHLTVKWILENHLLIKMPKEEKERYLDGSARRGQRRQLDTTYGGRGAHNLHDWEYVYGRDVEASLSSGEDNDNEVDYEDEDAA</sequence>